<dbReference type="GO" id="GO:0043565">
    <property type="term" value="F:sequence-specific DNA binding"/>
    <property type="evidence" value="ECO:0007669"/>
    <property type="project" value="InterPro"/>
</dbReference>
<evidence type="ECO:0000313" key="7">
    <source>
        <dbReference type="Proteomes" id="UP000231742"/>
    </source>
</evidence>
<dbReference type="PROSITE" id="PS50956">
    <property type="entry name" value="HTH_ASNC_2"/>
    <property type="match status" value="1"/>
</dbReference>
<dbReference type="SUPFAM" id="SSF46785">
    <property type="entry name" value="Winged helix' DNA-binding domain"/>
    <property type="match status" value="1"/>
</dbReference>
<keyword evidence="1" id="KW-0805">Transcription regulation</keyword>
<dbReference type="GO" id="GO:0043200">
    <property type="term" value="P:response to amino acid"/>
    <property type="evidence" value="ECO:0007669"/>
    <property type="project" value="TreeGrafter"/>
</dbReference>
<dbReference type="AlphaFoldDB" id="A0A2M9D923"/>
<dbReference type="InterPro" id="IPR036390">
    <property type="entry name" value="WH_DNA-bd_sf"/>
</dbReference>
<name>A0A2M9D923_9MICO</name>
<dbReference type="SUPFAM" id="SSF54909">
    <property type="entry name" value="Dimeric alpha+beta barrel"/>
    <property type="match status" value="1"/>
</dbReference>
<dbReference type="PANTHER" id="PTHR30154:SF34">
    <property type="entry name" value="TRANSCRIPTIONAL REGULATOR AZLB"/>
    <property type="match status" value="1"/>
</dbReference>
<evidence type="ECO:0000256" key="1">
    <source>
        <dbReference type="ARBA" id="ARBA00023015"/>
    </source>
</evidence>
<dbReference type="InterPro" id="IPR036388">
    <property type="entry name" value="WH-like_DNA-bd_sf"/>
</dbReference>
<evidence type="ECO:0000259" key="5">
    <source>
        <dbReference type="PROSITE" id="PS50956"/>
    </source>
</evidence>
<dbReference type="PRINTS" id="PR00033">
    <property type="entry name" value="HTHASNC"/>
</dbReference>
<dbReference type="Proteomes" id="UP000231742">
    <property type="component" value="Unassembled WGS sequence"/>
</dbReference>
<comment type="caution">
    <text evidence="6">The sequence shown here is derived from an EMBL/GenBank/DDBJ whole genome shotgun (WGS) entry which is preliminary data.</text>
</comment>
<dbReference type="SMART" id="SM00344">
    <property type="entry name" value="HTH_ASNC"/>
    <property type="match status" value="1"/>
</dbReference>
<accession>A0A2M9D923</accession>
<dbReference type="InterPro" id="IPR019887">
    <property type="entry name" value="Tscrpt_reg_AsnC/Lrp_C"/>
</dbReference>
<reference evidence="6 7" key="1">
    <citation type="submission" date="2017-11" db="EMBL/GenBank/DDBJ databases">
        <title>Genomic Encyclopedia of Archaeal and Bacterial Type Strains, Phase II (KMG-II): From Individual Species to Whole Genera.</title>
        <authorList>
            <person name="Goeker M."/>
        </authorList>
    </citation>
    <scope>NUCLEOTIDE SEQUENCE [LARGE SCALE GENOMIC DNA]</scope>
    <source>
        <strain evidence="6 7">DSM 16400</strain>
    </source>
</reference>
<evidence type="ECO:0000256" key="2">
    <source>
        <dbReference type="ARBA" id="ARBA00023125"/>
    </source>
</evidence>
<dbReference type="Pfam" id="PF13412">
    <property type="entry name" value="HTH_24"/>
    <property type="match status" value="1"/>
</dbReference>
<evidence type="ECO:0000256" key="3">
    <source>
        <dbReference type="ARBA" id="ARBA00023163"/>
    </source>
</evidence>
<feature type="region of interest" description="Disordered" evidence="4">
    <location>
        <begin position="1"/>
        <end position="25"/>
    </location>
</feature>
<dbReference type="GO" id="GO:0005829">
    <property type="term" value="C:cytosol"/>
    <property type="evidence" value="ECO:0007669"/>
    <property type="project" value="TreeGrafter"/>
</dbReference>
<evidence type="ECO:0000313" key="6">
    <source>
        <dbReference type="EMBL" id="PJJ82227.1"/>
    </source>
</evidence>
<evidence type="ECO:0000256" key="4">
    <source>
        <dbReference type="SAM" id="MobiDB-lite"/>
    </source>
</evidence>
<dbReference type="Gene3D" id="3.30.70.920">
    <property type="match status" value="1"/>
</dbReference>
<sequence length="202" mass="22187">MREISHNMSSKGTTGSPSTGQSPSELDEINLKILSELRYNGRISMSALAEKVNVSRANVYTRVEQLMSDGVITGFSAQIDPAKAGLGICALVFLSVHPQTWASFRDRITNMTEIESCRITTGEHDAMLLIRGHEVGAIHDFIVGVLSVLPEVKSLETVLVLDEVFQRPYLLPSDLPERPQEPAQLGLTRFTRADPNRAGLNN</sequence>
<dbReference type="CDD" id="cd00090">
    <property type="entry name" value="HTH_ARSR"/>
    <property type="match status" value="1"/>
</dbReference>
<dbReference type="PANTHER" id="PTHR30154">
    <property type="entry name" value="LEUCINE-RESPONSIVE REGULATORY PROTEIN"/>
    <property type="match status" value="1"/>
</dbReference>
<gene>
    <name evidence="6" type="ORF">CLV85_1420</name>
</gene>
<protein>
    <submittedName>
        <fullName evidence="6">AsnC family transcriptional regulator</fullName>
    </submittedName>
</protein>
<dbReference type="InterPro" id="IPR019888">
    <property type="entry name" value="Tscrpt_reg_AsnC-like"/>
</dbReference>
<dbReference type="InterPro" id="IPR019885">
    <property type="entry name" value="Tscrpt_reg_HTH_AsnC-type_CS"/>
</dbReference>
<dbReference type="EMBL" id="PGFH01000001">
    <property type="protein sequence ID" value="PJJ82227.1"/>
    <property type="molecule type" value="Genomic_DNA"/>
</dbReference>
<dbReference type="InterPro" id="IPR011991">
    <property type="entry name" value="ArsR-like_HTH"/>
</dbReference>
<organism evidence="6 7">
    <name type="scientific">Salinibacterium amurskyense</name>
    <dbReference type="NCBI Taxonomy" id="205941"/>
    <lineage>
        <taxon>Bacteria</taxon>
        <taxon>Bacillati</taxon>
        <taxon>Actinomycetota</taxon>
        <taxon>Actinomycetes</taxon>
        <taxon>Micrococcales</taxon>
        <taxon>Microbacteriaceae</taxon>
        <taxon>Salinibacterium</taxon>
    </lineage>
</organism>
<keyword evidence="2" id="KW-0238">DNA-binding</keyword>
<proteinExistence type="predicted"/>
<keyword evidence="7" id="KW-1185">Reference proteome</keyword>
<feature type="domain" description="HTH asnC-type" evidence="5">
    <location>
        <begin position="26"/>
        <end position="87"/>
    </location>
</feature>
<dbReference type="Gene3D" id="1.10.10.10">
    <property type="entry name" value="Winged helix-like DNA-binding domain superfamily/Winged helix DNA-binding domain"/>
    <property type="match status" value="1"/>
</dbReference>
<dbReference type="PROSITE" id="PS00519">
    <property type="entry name" value="HTH_ASNC_1"/>
    <property type="match status" value="1"/>
</dbReference>
<keyword evidence="3" id="KW-0804">Transcription</keyword>
<dbReference type="Pfam" id="PF01037">
    <property type="entry name" value="AsnC_trans_reg"/>
    <property type="match status" value="1"/>
</dbReference>
<dbReference type="InterPro" id="IPR011008">
    <property type="entry name" value="Dimeric_a/b-barrel"/>
</dbReference>
<feature type="compositionally biased region" description="Low complexity" evidence="4">
    <location>
        <begin position="9"/>
        <end position="24"/>
    </location>
</feature>
<dbReference type="InterPro" id="IPR000485">
    <property type="entry name" value="AsnC-type_HTH_dom"/>
</dbReference>